<dbReference type="RefSeq" id="YP_009011682.1">
    <property type="nucleotide sequence ID" value="NC_023688.1"/>
</dbReference>
<evidence type="ECO:0000313" key="2">
    <source>
        <dbReference type="EMBL" id="ADQ52972.1"/>
    </source>
</evidence>
<accession>E5DQI6</accession>
<dbReference type="KEGG" id="vg:18560177"/>
<gene>
    <name evidence="2" type="ORF">PX29p253</name>
</gene>
<dbReference type="Proteomes" id="UP000008726">
    <property type="component" value="Segment"/>
</dbReference>
<keyword evidence="1" id="KW-0472">Membrane</keyword>
<protein>
    <submittedName>
        <fullName evidence="2">Uncharacterized protein</fullName>
    </submittedName>
</protein>
<dbReference type="EMBL" id="GU396103">
    <property type="protein sequence ID" value="ADQ52972.1"/>
    <property type="molecule type" value="Genomic_DNA"/>
</dbReference>
<feature type="transmembrane region" description="Helical" evidence="1">
    <location>
        <begin position="35"/>
        <end position="52"/>
    </location>
</feature>
<reference evidence="2 3" key="1">
    <citation type="journal article" date="2010" name="Virol. J.">
        <title>Genomes of the T4-related bacteriophages as windows on microbial genome evolution.</title>
        <authorList>
            <person name="Petrov V.M."/>
            <person name="Ratnayaka S."/>
            <person name="Nolan J.M."/>
            <person name="Miller E.S."/>
            <person name="Karam J.D."/>
        </authorList>
    </citation>
    <scope>NUCLEOTIDE SEQUENCE [LARGE SCALE GENOMIC DNA]</scope>
</reference>
<keyword evidence="1" id="KW-1133">Transmembrane helix</keyword>
<dbReference type="OrthoDB" id="38401at10239"/>
<keyword evidence="3" id="KW-1185">Reference proteome</keyword>
<evidence type="ECO:0000313" key="3">
    <source>
        <dbReference type="Proteomes" id="UP000008726"/>
    </source>
</evidence>
<proteinExistence type="predicted"/>
<evidence type="ECO:0000256" key="1">
    <source>
        <dbReference type="SAM" id="Phobius"/>
    </source>
</evidence>
<dbReference type="GeneID" id="18560177"/>
<name>E5DQI6_9CAUD</name>
<keyword evidence="1" id="KW-0812">Transmembrane</keyword>
<organism evidence="2 3">
    <name type="scientific">Aeromonas phage PX29</name>
    <dbReference type="NCBI Taxonomy" id="926067"/>
    <lineage>
        <taxon>Viruses</taxon>
        <taxon>Duplodnaviria</taxon>
        <taxon>Heunggongvirae</taxon>
        <taxon>Uroviricota</taxon>
        <taxon>Caudoviricetes</taxon>
        <taxon>Pantevenvirales</taxon>
        <taxon>Straboviridae</taxon>
        <taxon>Angelvirus</taxon>
        <taxon>Angelvirus px29</taxon>
    </lineage>
</organism>
<sequence>MKALTIIFAFAIDFALVNAMIGISYYKQLDYETCFFLGYGMIFYGLVCYIGIQDTFGTHLMKYHKIMR</sequence>